<evidence type="ECO:0000256" key="5">
    <source>
        <dbReference type="ARBA" id="ARBA00022989"/>
    </source>
</evidence>
<dbReference type="PANTHER" id="PTHR24286:SF105">
    <property type="entry name" value="CYTOCHROME P450 85A-LIKE"/>
    <property type="match status" value="1"/>
</dbReference>
<protein>
    <submittedName>
        <fullName evidence="9">Uncharacterized protein</fullName>
    </submittedName>
</protein>
<sequence>MSFTRAVILETSRLATVVNGVLRKTTQDVELNGFFIPKGWKIYLFTRGINYDSSFYPEPSTFNPWRWLDKSLESHKHCFLFGAGGTLCPGKELGIVKVSTFLHYFVTRYRERDLAVKGAGGAWRCWHGGLVERWSGAVGLARWAGARGGGAAGDAGMGRVVVRLLVALGLVARGGWLAGVKGVRMDSDLLHASLKFLAPEDHVFRFKMDEICPTIEDFSAILGVDSNLPTVIPTLQNSYTSV</sequence>
<dbReference type="InterPro" id="IPR017972">
    <property type="entry name" value="Cyt_P450_CS"/>
</dbReference>
<dbReference type="Pfam" id="PF00067">
    <property type="entry name" value="p450"/>
    <property type="match status" value="1"/>
</dbReference>
<keyword evidence="5" id="KW-0472">Membrane</keyword>
<evidence type="ECO:0000256" key="2">
    <source>
        <dbReference type="ARBA" id="ARBA00010617"/>
    </source>
</evidence>
<evidence type="ECO:0000256" key="8">
    <source>
        <dbReference type="RuleBase" id="RU000461"/>
    </source>
</evidence>
<accession>A0A2N9II95</accession>
<dbReference type="GO" id="GO:0004497">
    <property type="term" value="F:monooxygenase activity"/>
    <property type="evidence" value="ECO:0007669"/>
    <property type="project" value="UniProtKB-KW"/>
</dbReference>
<dbReference type="GO" id="GO:0010268">
    <property type="term" value="P:brassinosteroid homeostasis"/>
    <property type="evidence" value="ECO:0007669"/>
    <property type="project" value="TreeGrafter"/>
</dbReference>
<dbReference type="PANTHER" id="PTHR24286">
    <property type="entry name" value="CYTOCHROME P450 26"/>
    <property type="match status" value="1"/>
</dbReference>
<dbReference type="InterPro" id="IPR036396">
    <property type="entry name" value="Cyt_P450_sf"/>
</dbReference>
<evidence type="ECO:0000256" key="1">
    <source>
        <dbReference type="ARBA" id="ARBA00004167"/>
    </source>
</evidence>
<dbReference type="GO" id="GO:0016020">
    <property type="term" value="C:membrane"/>
    <property type="evidence" value="ECO:0007669"/>
    <property type="project" value="UniProtKB-SubCell"/>
</dbReference>
<keyword evidence="6 7" id="KW-0408">Iron</keyword>
<dbReference type="GO" id="GO:0016125">
    <property type="term" value="P:sterol metabolic process"/>
    <property type="evidence" value="ECO:0007669"/>
    <property type="project" value="TreeGrafter"/>
</dbReference>
<name>A0A2N9II95_FAGSY</name>
<dbReference type="SUPFAM" id="SSF48264">
    <property type="entry name" value="Cytochrome P450"/>
    <property type="match status" value="1"/>
</dbReference>
<keyword evidence="7 8" id="KW-0349">Heme</keyword>
<evidence type="ECO:0000256" key="4">
    <source>
        <dbReference type="ARBA" id="ARBA00022723"/>
    </source>
</evidence>
<evidence type="ECO:0000256" key="7">
    <source>
        <dbReference type="PIRSR" id="PIRSR602403-1"/>
    </source>
</evidence>
<reference evidence="9" key="1">
    <citation type="submission" date="2018-02" db="EMBL/GenBank/DDBJ databases">
        <authorList>
            <person name="Cohen D.B."/>
            <person name="Kent A.D."/>
        </authorList>
    </citation>
    <scope>NUCLEOTIDE SEQUENCE</scope>
</reference>
<evidence type="ECO:0000256" key="6">
    <source>
        <dbReference type="ARBA" id="ARBA00023004"/>
    </source>
</evidence>
<dbReference type="EMBL" id="OIVN01005785">
    <property type="protein sequence ID" value="SPD24025.1"/>
    <property type="molecule type" value="Genomic_DNA"/>
</dbReference>
<keyword evidence="3" id="KW-0812">Transmembrane</keyword>
<keyword evidence="8" id="KW-0560">Oxidoreductase</keyword>
<evidence type="ECO:0000256" key="3">
    <source>
        <dbReference type="ARBA" id="ARBA00022692"/>
    </source>
</evidence>
<dbReference type="Gene3D" id="1.10.630.10">
    <property type="entry name" value="Cytochrome P450"/>
    <property type="match status" value="1"/>
</dbReference>
<keyword evidence="8" id="KW-0503">Monooxygenase</keyword>
<comment type="similarity">
    <text evidence="2 8">Belongs to the cytochrome P450 family.</text>
</comment>
<dbReference type="AlphaFoldDB" id="A0A2N9II95"/>
<dbReference type="PROSITE" id="PS00086">
    <property type="entry name" value="CYTOCHROME_P450"/>
    <property type="match status" value="1"/>
</dbReference>
<comment type="subcellular location">
    <subcellularLocation>
        <location evidence="1">Membrane</location>
        <topology evidence="1">Single-pass membrane protein</topology>
    </subcellularLocation>
</comment>
<dbReference type="InterPro" id="IPR002403">
    <property type="entry name" value="Cyt_P450_E_grp-IV"/>
</dbReference>
<proteinExistence type="inferred from homology"/>
<dbReference type="GO" id="GO:0016705">
    <property type="term" value="F:oxidoreductase activity, acting on paired donors, with incorporation or reduction of molecular oxygen"/>
    <property type="evidence" value="ECO:0007669"/>
    <property type="project" value="InterPro"/>
</dbReference>
<dbReference type="GO" id="GO:0016132">
    <property type="term" value="P:brassinosteroid biosynthetic process"/>
    <property type="evidence" value="ECO:0007669"/>
    <property type="project" value="TreeGrafter"/>
</dbReference>
<dbReference type="PRINTS" id="PR00465">
    <property type="entry name" value="EP450IV"/>
</dbReference>
<dbReference type="GO" id="GO:0020037">
    <property type="term" value="F:heme binding"/>
    <property type="evidence" value="ECO:0007669"/>
    <property type="project" value="InterPro"/>
</dbReference>
<feature type="binding site" description="axial binding residue" evidence="7">
    <location>
        <position position="88"/>
    </location>
    <ligand>
        <name>heme</name>
        <dbReference type="ChEBI" id="CHEBI:30413"/>
    </ligand>
    <ligandPart>
        <name>Fe</name>
        <dbReference type="ChEBI" id="CHEBI:18248"/>
    </ligandPart>
</feature>
<keyword evidence="4 7" id="KW-0479">Metal-binding</keyword>
<organism evidence="9">
    <name type="scientific">Fagus sylvatica</name>
    <name type="common">Beechnut</name>
    <dbReference type="NCBI Taxonomy" id="28930"/>
    <lineage>
        <taxon>Eukaryota</taxon>
        <taxon>Viridiplantae</taxon>
        <taxon>Streptophyta</taxon>
        <taxon>Embryophyta</taxon>
        <taxon>Tracheophyta</taxon>
        <taxon>Spermatophyta</taxon>
        <taxon>Magnoliopsida</taxon>
        <taxon>eudicotyledons</taxon>
        <taxon>Gunneridae</taxon>
        <taxon>Pentapetalae</taxon>
        <taxon>rosids</taxon>
        <taxon>fabids</taxon>
        <taxon>Fagales</taxon>
        <taxon>Fagaceae</taxon>
        <taxon>Fagus</taxon>
    </lineage>
</organism>
<comment type="cofactor">
    <cofactor evidence="7">
        <name>heme</name>
        <dbReference type="ChEBI" id="CHEBI:30413"/>
    </cofactor>
</comment>
<evidence type="ECO:0000313" key="9">
    <source>
        <dbReference type="EMBL" id="SPD24025.1"/>
    </source>
</evidence>
<dbReference type="GO" id="GO:0005506">
    <property type="term" value="F:iron ion binding"/>
    <property type="evidence" value="ECO:0007669"/>
    <property type="project" value="InterPro"/>
</dbReference>
<keyword evidence="5" id="KW-1133">Transmembrane helix</keyword>
<dbReference type="InterPro" id="IPR001128">
    <property type="entry name" value="Cyt_P450"/>
</dbReference>
<gene>
    <name evidence="9" type="ORF">FSB_LOCUS51907</name>
</gene>